<dbReference type="EMBL" id="JJML01000083">
    <property type="protein sequence ID" value="KGF71408.1"/>
    <property type="molecule type" value="Genomic_DNA"/>
</dbReference>
<gene>
    <name evidence="1" type="ORF">DO97_20685</name>
</gene>
<comment type="caution">
    <text evidence="1">The sequence shown here is derived from an EMBL/GenBank/DDBJ whole genome shotgun (WGS) entry which is preliminary data.</text>
</comment>
<sequence length="118" mass="13580">MFQMIGGGEKAGSGIDKIRQGWASQHWRFPAIREQTQPDRVWLVLPIVSMLPGQSLEKLRELFGTPFDGLNQEEVQALVTAELEGEVSNRRMKEFCDRHPSDLTKMLQGLVRRHFYPQ</sequence>
<dbReference type="AlphaFoldDB" id="A0A098TKP6"/>
<accession>A0A098TKP6</accession>
<dbReference type="STRING" id="1497020.DO97_20685"/>
<proteinExistence type="predicted"/>
<organism evidence="1 2">
    <name type="scientific">Neosynechococcus sphagnicola sy1</name>
    <dbReference type="NCBI Taxonomy" id="1497020"/>
    <lineage>
        <taxon>Bacteria</taxon>
        <taxon>Bacillati</taxon>
        <taxon>Cyanobacteriota</taxon>
        <taxon>Cyanophyceae</taxon>
        <taxon>Neosynechococcales</taxon>
        <taxon>Neosynechococcaceae</taxon>
        <taxon>Neosynechococcus</taxon>
    </lineage>
</organism>
<evidence type="ECO:0000313" key="1">
    <source>
        <dbReference type="EMBL" id="KGF71408.1"/>
    </source>
</evidence>
<reference evidence="1 2" key="1">
    <citation type="journal article" date="2014" name="Mol. Ecol.">
        <title>Evolution of Synechococcus.</title>
        <authorList>
            <person name="Dvorak P."/>
            <person name="Casamatta D."/>
            <person name="Hasler P."/>
            <person name="Poulickova A."/>
            <person name="Ondrej V."/>
            <person name="Sanges R."/>
        </authorList>
    </citation>
    <scope>NUCLEOTIDE SEQUENCE [LARGE SCALE GENOMIC DNA]</scope>
    <source>
        <strain evidence="1 2">CAUP A 1101</strain>
    </source>
</reference>
<dbReference type="Proteomes" id="UP000030170">
    <property type="component" value="Unassembled WGS sequence"/>
</dbReference>
<evidence type="ECO:0000313" key="2">
    <source>
        <dbReference type="Proteomes" id="UP000030170"/>
    </source>
</evidence>
<protein>
    <submittedName>
        <fullName evidence="1">Uncharacterized protein</fullName>
    </submittedName>
</protein>
<name>A0A098TKP6_9CYAN</name>
<keyword evidence="2" id="KW-1185">Reference proteome</keyword>